<name>A0ABY9TNV8_9GAMM</name>
<organism evidence="1 2">
    <name type="scientific">Thalassotalea nanhaiensis</name>
    <dbReference type="NCBI Taxonomy" id="3065648"/>
    <lineage>
        <taxon>Bacteria</taxon>
        <taxon>Pseudomonadati</taxon>
        <taxon>Pseudomonadota</taxon>
        <taxon>Gammaproteobacteria</taxon>
        <taxon>Alteromonadales</taxon>
        <taxon>Colwelliaceae</taxon>
        <taxon>Thalassotalea</taxon>
    </lineage>
</organism>
<dbReference type="RefSeq" id="WP_348389145.1">
    <property type="nucleotide sequence ID" value="NZ_CP134146.1"/>
</dbReference>
<dbReference type="EMBL" id="CP134146">
    <property type="protein sequence ID" value="WNC70003.1"/>
    <property type="molecule type" value="Genomic_DNA"/>
</dbReference>
<protein>
    <submittedName>
        <fullName evidence="1">TIGR02922 family protein</fullName>
    </submittedName>
</protein>
<dbReference type="NCBIfam" id="TIGR02922">
    <property type="entry name" value="TIGR02922 family protein"/>
    <property type="match status" value="1"/>
</dbReference>
<dbReference type="Proteomes" id="UP001248581">
    <property type="component" value="Chromosome"/>
</dbReference>
<proteinExistence type="predicted"/>
<dbReference type="InterPro" id="IPR014271">
    <property type="entry name" value="CHP02922"/>
</dbReference>
<gene>
    <name evidence="1" type="ORF">RI845_07660</name>
</gene>
<sequence>MAKLKQRLVTILYYDITSLELNHEVASFPQKDQGRVIISEEFKKGKSIIAVCDGEVTVLNKIGDRID</sequence>
<evidence type="ECO:0000313" key="2">
    <source>
        <dbReference type="Proteomes" id="UP001248581"/>
    </source>
</evidence>
<reference evidence="2" key="1">
    <citation type="submission" date="2023-09" db="EMBL/GenBank/DDBJ databases">
        <authorList>
            <person name="Li S."/>
            <person name="Li X."/>
            <person name="Zhang C."/>
            <person name="Zhao Z."/>
        </authorList>
    </citation>
    <scope>NUCLEOTIDE SEQUENCE [LARGE SCALE GENOMIC DNA]</scope>
    <source>
        <strain evidence="2">SQ345</strain>
    </source>
</reference>
<dbReference type="Pfam" id="PF09558">
    <property type="entry name" value="DUF2375"/>
    <property type="match status" value="1"/>
</dbReference>
<evidence type="ECO:0000313" key="1">
    <source>
        <dbReference type="EMBL" id="WNC70003.1"/>
    </source>
</evidence>
<accession>A0ABY9TNV8</accession>
<keyword evidence="2" id="KW-1185">Reference proteome</keyword>